<reference evidence="3" key="1">
    <citation type="submission" date="2020-10" db="EMBL/GenBank/DDBJ databases">
        <authorList>
            <person name="Gilroy R."/>
        </authorList>
    </citation>
    <scope>NUCLEOTIDE SEQUENCE</scope>
    <source>
        <strain evidence="3">ChiBcolR7-354</strain>
    </source>
</reference>
<feature type="signal peptide" evidence="1">
    <location>
        <begin position="1"/>
        <end position="22"/>
    </location>
</feature>
<dbReference type="Proteomes" id="UP000824262">
    <property type="component" value="Unassembled WGS sequence"/>
</dbReference>
<accession>A0A9D0ZEN8</accession>
<evidence type="ECO:0000313" key="4">
    <source>
        <dbReference type="Proteomes" id="UP000824262"/>
    </source>
</evidence>
<feature type="chain" id="PRO_5039205514" evidence="1">
    <location>
        <begin position="23"/>
        <end position="161"/>
    </location>
</feature>
<organism evidence="3 4">
    <name type="scientific">Candidatus Scatomorpha intestinavium</name>
    <dbReference type="NCBI Taxonomy" id="2840922"/>
    <lineage>
        <taxon>Bacteria</taxon>
        <taxon>Bacillati</taxon>
        <taxon>Bacillota</taxon>
        <taxon>Clostridia</taxon>
        <taxon>Eubacteriales</taxon>
        <taxon>Candidatus Scatomorpha</taxon>
    </lineage>
</organism>
<dbReference type="Pfam" id="PF10646">
    <property type="entry name" value="Germane"/>
    <property type="match status" value="1"/>
</dbReference>
<dbReference type="InterPro" id="IPR019606">
    <property type="entry name" value="GerMN"/>
</dbReference>
<reference evidence="3" key="2">
    <citation type="journal article" date="2021" name="PeerJ">
        <title>Extensive microbial diversity within the chicken gut microbiome revealed by metagenomics and culture.</title>
        <authorList>
            <person name="Gilroy R."/>
            <person name="Ravi A."/>
            <person name="Getino M."/>
            <person name="Pursley I."/>
            <person name="Horton D.L."/>
            <person name="Alikhan N.F."/>
            <person name="Baker D."/>
            <person name="Gharbi K."/>
            <person name="Hall N."/>
            <person name="Watson M."/>
            <person name="Adriaenssens E.M."/>
            <person name="Foster-Nyarko E."/>
            <person name="Jarju S."/>
            <person name="Secka A."/>
            <person name="Antonio M."/>
            <person name="Oren A."/>
            <person name="Chaudhuri R.R."/>
            <person name="La Ragione R."/>
            <person name="Hildebrand F."/>
            <person name="Pallen M.J."/>
        </authorList>
    </citation>
    <scope>NUCLEOTIDE SEQUENCE</scope>
    <source>
        <strain evidence="3">ChiBcolR7-354</strain>
    </source>
</reference>
<keyword evidence="1" id="KW-0732">Signal</keyword>
<gene>
    <name evidence="3" type="ORF">IAB77_08380</name>
</gene>
<sequence>MKKCALLLLALALLCASGCGQGVGEYPVYRVVDSAYRDSGELLRAETLIVSTEDGPELIDALIAALNSPPGDAVLSNPLPEGAEILSYSLEGGLLTVEAGEAYAELEGLEKTLCDCCIALTLCSVEGVDAVAVDSLGRTVTGALSADDIMLYDTASQGGTQ</sequence>
<evidence type="ECO:0000313" key="3">
    <source>
        <dbReference type="EMBL" id="HIQ79257.1"/>
    </source>
</evidence>
<dbReference type="EMBL" id="DVGA01000090">
    <property type="protein sequence ID" value="HIQ79257.1"/>
    <property type="molecule type" value="Genomic_DNA"/>
</dbReference>
<proteinExistence type="predicted"/>
<evidence type="ECO:0000259" key="2">
    <source>
        <dbReference type="Pfam" id="PF10646"/>
    </source>
</evidence>
<protein>
    <submittedName>
        <fullName evidence="3">GerMN domain-containing protein</fullName>
    </submittedName>
</protein>
<comment type="caution">
    <text evidence="3">The sequence shown here is derived from an EMBL/GenBank/DDBJ whole genome shotgun (WGS) entry which is preliminary data.</text>
</comment>
<dbReference type="AlphaFoldDB" id="A0A9D0ZEN8"/>
<evidence type="ECO:0000256" key="1">
    <source>
        <dbReference type="SAM" id="SignalP"/>
    </source>
</evidence>
<feature type="domain" description="GerMN" evidence="2">
    <location>
        <begin position="52"/>
        <end position="134"/>
    </location>
</feature>
<name>A0A9D0ZEN8_9FIRM</name>